<proteinExistence type="predicted"/>
<name>A0A455SCY4_9CHLR</name>
<reference evidence="1" key="1">
    <citation type="submission" date="2018-12" db="EMBL/GenBank/DDBJ databases">
        <title>Novel natural products biosynthetic potential of the class Ktedonobacteria.</title>
        <authorList>
            <person name="Zheng Y."/>
            <person name="Saitou A."/>
            <person name="Wang C.M."/>
            <person name="Toyoda A."/>
            <person name="Minakuchi Y."/>
            <person name="Sekiguchi Y."/>
            <person name="Ueda K."/>
            <person name="Takano H."/>
            <person name="Sakai Y."/>
            <person name="Yokota A."/>
            <person name="Yabe S."/>
        </authorList>
    </citation>
    <scope>NUCLEOTIDE SEQUENCE</scope>
    <source>
        <strain evidence="1">COM3</strain>
    </source>
</reference>
<sequence length="105" mass="11415">MCADISGCGWPQGNRIIGGWRLAELQAEPEAPCIVGPARTVQILRAELPHLRFLSVDEIAGDQTEAEATIEPIERRSGEVFAFQYPSGGVRPRDQAGVRVQQSGE</sequence>
<accession>A0A455SCY4</accession>
<dbReference type="AlphaFoldDB" id="A0A455SCY4"/>
<protein>
    <submittedName>
        <fullName evidence="1">Uncharacterized protein</fullName>
    </submittedName>
</protein>
<dbReference type="EMBL" id="AP019376">
    <property type="protein sequence ID" value="BBH86313.1"/>
    <property type="molecule type" value="Genomic_DNA"/>
</dbReference>
<gene>
    <name evidence="1" type="ORF">KTC_10640</name>
</gene>
<evidence type="ECO:0000313" key="1">
    <source>
        <dbReference type="EMBL" id="BBH86313.1"/>
    </source>
</evidence>
<organism evidence="1">
    <name type="scientific">Thermosporothrix sp. COM3</name>
    <dbReference type="NCBI Taxonomy" id="2490863"/>
    <lineage>
        <taxon>Bacteria</taxon>
        <taxon>Bacillati</taxon>
        <taxon>Chloroflexota</taxon>
        <taxon>Ktedonobacteria</taxon>
        <taxon>Ktedonobacterales</taxon>
        <taxon>Thermosporotrichaceae</taxon>
        <taxon>Thermosporothrix</taxon>
    </lineage>
</organism>